<protein>
    <submittedName>
        <fullName evidence="10">ABC-type Mn2+/Zn2+ transport system permease subunit</fullName>
    </submittedName>
    <submittedName>
        <fullName evidence="8">Metal ABC transporter permease</fullName>
    </submittedName>
</protein>
<dbReference type="PANTHER" id="PTHR30477:SF24">
    <property type="entry name" value="IRON TRANSPORT SYSTEM MEMBRANE PROTEIN HI_0359-RELATED"/>
    <property type="match status" value="1"/>
</dbReference>
<keyword evidence="3 6" id="KW-0812">Transmembrane</keyword>
<proteinExistence type="inferred from homology"/>
<dbReference type="EMBL" id="RBLI01000002">
    <property type="protein sequence ID" value="RKS44361.1"/>
    <property type="molecule type" value="Genomic_DNA"/>
</dbReference>
<comment type="subcellular location">
    <subcellularLocation>
        <location evidence="6">Cell membrane</location>
        <topology evidence="6">Multi-pass membrane protein</topology>
    </subcellularLocation>
    <subcellularLocation>
        <location evidence="1">Membrane</location>
        <topology evidence="1">Multi-pass membrane protein</topology>
    </subcellularLocation>
</comment>
<gene>
    <name evidence="10" type="ORF">BDE18_3205</name>
    <name evidence="8" type="ORF">ESD82_04370</name>
    <name evidence="9" type="ORF">HYQ43_05180</name>
</gene>
<evidence type="ECO:0000256" key="3">
    <source>
        <dbReference type="ARBA" id="ARBA00022692"/>
    </source>
</evidence>
<keyword evidence="6" id="KW-0813">Transport</keyword>
<dbReference type="GO" id="GO:0055085">
    <property type="term" value="P:transmembrane transport"/>
    <property type="evidence" value="ECO:0007669"/>
    <property type="project" value="InterPro"/>
</dbReference>
<dbReference type="CDD" id="cd06550">
    <property type="entry name" value="TM_ABC_iron-siderophores_like"/>
    <property type="match status" value="1"/>
</dbReference>
<dbReference type="Gene3D" id="1.10.3470.10">
    <property type="entry name" value="ABC transporter involved in vitamin B12 uptake, BtuC"/>
    <property type="match status" value="1"/>
</dbReference>
<evidence type="ECO:0000256" key="1">
    <source>
        <dbReference type="ARBA" id="ARBA00004141"/>
    </source>
</evidence>
<evidence type="ECO:0000256" key="4">
    <source>
        <dbReference type="ARBA" id="ARBA00022989"/>
    </source>
</evidence>
<feature type="transmembrane region" description="Helical" evidence="7">
    <location>
        <begin position="189"/>
        <end position="212"/>
    </location>
</feature>
<dbReference type="EMBL" id="CP044423">
    <property type="protein sequence ID" value="QFG35422.1"/>
    <property type="molecule type" value="Genomic_DNA"/>
</dbReference>
<feature type="transmembrane region" description="Helical" evidence="7">
    <location>
        <begin position="56"/>
        <end position="81"/>
    </location>
</feature>
<evidence type="ECO:0000256" key="6">
    <source>
        <dbReference type="RuleBase" id="RU003943"/>
    </source>
</evidence>
<organism evidence="8 12">
    <name type="scientific">Paracoccus pantotrophus</name>
    <name type="common">Thiosphaera pantotropha</name>
    <dbReference type="NCBI Taxonomy" id="82367"/>
    <lineage>
        <taxon>Bacteria</taxon>
        <taxon>Pseudomonadati</taxon>
        <taxon>Pseudomonadota</taxon>
        <taxon>Alphaproteobacteria</taxon>
        <taxon>Rhodobacterales</taxon>
        <taxon>Paracoccaceae</taxon>
        <taxon>Paracoccus</taxon>
    </lineage>
</organism>
<dbReference type="KEGG" id="ppan:ESD82_04370"/>
<dbReference type="Proteomes" id="UP000273626">
    <property type="component" value="Unassembled WGS sequence"/>
</dbReference>
<comment type="similarity">
    <text evidence="2 6">Belongs to the ABC-3 integral membrane protein family.</text>
</comment>
<dbReference type="GO" id="GO:0071281">
    <property type="term" value="P:cellular response to iron ion"/>
    <property type="evidence" value="ECO:0007669"/>
    <property type="project" value="UniProtKB-ARBA"/>
</dbReference>
<dbReference type="SUPFAM" id="SSF81345">
    <property type="entry name" value="ABC transporter involved in vitamin B12 uptake, BtuC"/>
    <property type="match status" value="1"/>
</dbReference>
<dbReference type="GeneID" id="51369784"/>
<evidence type="ECO:0000313" key="12">
    <source>
        <dbReference type="Proteomes" id="UP000326453"/>
    </source>
</evidence>
<dbReference type="RefSeq" id="WP_036747659.1">
    <property type="nucleotide sequence ID" value="NZ_CP038206.1"/>
</dbReference>
<reference evidence="10 11" key="1">
    <citation type="submission" date="2018-10" db="EMBL/GenBank/DDBJ databases">
        <title>Genomic Encyclopedia of Archaeal and Bacterial Type Strains, Phase II (KMG-II): from individual species to whole genera.</title>
        <authorList>
            <person name="Goeker M."/>
        </authorList>
    </citation>
    <scope>NUCLEOTIDE SEQUENCE [LARGE SCALE GENOMIC DNA]</scope>
    <source>
        <strain evidence="11">ATCC 35512 / DSM 2944 / CIP 106514 / LMD 82.5 / NBRC 102493 / NCCB 82005 / GB17</strain>
        <strain evidence="10">DSM 2944</strain>
    </source>
</reference>
<dbReference type="PANTHER" id="PTHR30477">
    <property type="entry name" value="ABC-TRANSPORTER METAL-BINDING PROTEIN"/>
    <property type="match status" value="1"/>
</dbReference>
<dbReference type="Proteomes" id="UP000326453">
    <property type="component" value="Chromosome 2"/>
</dbReference>
<keyword evidence="4 7" id="KW-1133">Transmembrane helix</keyword>
<dbReference type="Pfam" id="PF00950">
    <property type="entry name" value="ABC-3"/>
    <property type="match status" value="1"/>
</dbReference>
<reference evidence="8 12" key="2">
    <citation type="submission" date="2019-01" db="EMBL/GenBank/DDBJ databases">
        <title>Complete Genome Sequence and Annotation of the Paracoccus pantotrophus type strain DSM 2944.</title>
        <authorList>
            <person name="Bockwoldt J.A."/>
            <person name="Zimmermann M."/>
            <person name="Tiso T."/>
            <person name="Blank L.M."/>
        </authorList>
    </citation>
    <scope>NUCLEOTIDE SEQUENCE [LARGE SCALE GENOMIC DNA]</scope>
    <source>
        <strain evidence="8 12">DSM 2944</strain>
    </source>
</reference>
<accession>A0A1I5G064</accession>
<feature type="transmembrane region" description="Helical" evidence="7">
    <location>
        <begin position="165"/>
        <end position="183"/>
    </location>
</feature>
<dbReference type="OrthoDB" id="9804300at2"/>
<dbReference type="FunFam" id="1.10.3470.10:FF:000003">
    <property type="entry name" value="Iron ABC transporter permease SitD"/>
    <property type="match status" value="1"/>
</dbReference>
<feature type="transmembrane region" description="Helical" evidence="7">
    <location>
        <begin position="219"/>
        <end position="240"/>
    </location>
</feature>
<evidence type="ECO:0000313" key="8">
    <source>
        <dbReference type="EMBL" id="QFG35422.1"/>
    </source>
</evidence>
<evidence type="ECO:0000313" key="10">
    <source>
        <dbReference type="EMBL" id="RKS44361.1"/>
    </source>
</evidence>
<keyword evidence="5 7" id="KW-0472">Membrane</keyword>
<sequence length="281" mass="29231">MDWLVMPLSFPFMRDAALIGLMIALPAGLLSCFLVLKGWSLMGDAVSHAVLPGVVLAYVAGLPLILGAFLAGLGCAALTGWIQDNSRVKADTVLGVVMSGMFGLGVVLYTAIRTDLHLDHILFGNMLGVGPEDLRLAGGISAVVGLVLVLKWRDFALLAFDPVQARVSGLALHVLNYGLLAMISATVVAMLSAVGIILAVALLIAPGAVAFLMTRRLPAMLATSVGVAAFGAVSGVWASFWLNSAPAPTIVLVLTALFTLAFLWRSIATRRAQGADRSGAP</sequence>
<evidence type="ECO:0000256" key="2">
    <source>
        <dbReference type="ARBA" id="ARBA00008034"/>
    </source>
</evidence>
<dbReference type="AlphaFoldDB" id="A0A1I5G064"/>
<dbReference type="GO" id="GO:0010043">
    <property type="term" value="P:response to zinc ion"/>
    <property type="evidence" value="ECO:0007669"/>
    <property type="project" value="TreeGrafter"/>
</dbReference>
<keyword evidence="11" id="KW-1185">Reference proteome</keyword>
<evidence type="ECO:0000313" key="11">
    <source>
        <dbReference type="Proteomes" id="UP000273626"/>
    </source>
</evidence>
<feature type="transmembrane region" description="Helical" evidence="7">
    <location>
        <begin position="134"/>
        <end position="153"/>
    </location>
</feature>
<reference evidence="9 13" key="3">
    <citation type="submission" date="2020-07" db="EMBL/GenBank/DDBJ databases">
        <title>The complete genome of Paracoccus pantotrophus ACCC 10489.</title>
        <authorList>
            <person name="Si Y."/>
        </authorList>
    </citation>
    <scope>NUCLEOTIDE SEQUENCE [LARGE SCALE GENOMIC DNA]</scope>
    <source>
        <strain evidence="9 13">ACCC10489</strain>
    </source>
</reference>
<name>A0A1I5G064_PARPN</name>
<dbReference type="InterPro" id="IPR037294">
    <property type="entry name" value="ABC_BtuC-like"/>
</dbReference>
<evidence type="ECO:0000256" key="7">
    <source>
        <dbReference type="SAM" id="Phobius"/>
    </source>
</evidence>
<feature type="transmembrane region" description="Helical" evidence="7">
    <location>
        <begin position="93"/>
        <end position="114"/>
    </location>
</feature>
<dbReference type="InterPro" id="IPR001626">
    <property type="entry name" value="ABC_TroCD"/>
</dbReference>
<evidence type="ECO:0000313" key="13">
    <source>
        <dbReference type="Proteomes" id="UP000509322"/>
    </source>
</evidence>
<dbReference type="GO" id="GO:0043190">
    <property type="term" value="C:ATP-binding cassette (ABC) transporter complex"/>
    <property type="evidence" value="ECO:0007669"/>
    <property type="project" value="InterPro"/>
</dbReference>
<evidence type="ECO:0000313" key="9">
    <source>
        <dbReference type="EMBL" id="QLH13662.1"/>
    </source>
</evidence>
<dbReference type="Proteomes" id="UP000509322">
    <property type="component" value="Chromosome 1"/>
</dbReference>
<evidence type="ECO:0000256" key="5">
    <source>
        <dbReference type="ARBA" id="ARBA00023136"/>
    </source>
</evidence>
<feature type="transmembrane region" description="Helical" evidence="7">
    <location>
        <begin position="246"/>
        <end position="264"/>
    </location>
</feature>
<dbReference type="EMBL" id="CP058689">
    <property type="protein sequence ID" value="QLH13662.1"/>
    <property type="molecule type" value="Genomic_DNA"/>
</dbReference>
<feature type="transmembrane region" description="Helical" evidence="7">
    <location>
        <begin position="16"/>
        <end position="36"/>
    </location>
</feature>